<feature type="domain" description="Aminopeptidase N-like N-terminal" evidence="2">
    <location>
        <begin position="61"/>
        <end position="224"/>
    </location>
</feature>
<accession>A0A2M4B4Y0</accession>
<dbReference type="GO" id="GO:0043171">
    <property type="term" value="P:peptide catabolic process"/>
    <property type="evidence" value="ECO:0007669"/>
    <property type="project" value="TreeGrafter"/>
</dbReference>
<evidence type="ECO:0000313" key="3">
    <source>
        <dbReference type="EMBL" id="MBW48109.1"/>
    </source>
</evidence>
<keyword evidence="3" id="KW-0378">Hydrolase</keyword>
<keyword evidence="1" id="KW-0732">Signal</keyword>
<dbReference type="EMBL" id="GGFK01014788">
    <property type="protein sequence ID" value="MBW48109.1"/>
    <property type="molecule type" value="Transcribed_RNA"/>
</dbReference>
<feature type="signal peptide" evidence="1">
    <location>
        <begin position="1"/>
        <end position="20"/>
    </location>
</feature>
<dbReference type="PANTHER" id="PTHR11533:SF290">
    <property type="entry name" value="AMINOPEPTIDASE"/>
    <property type="match status" value="1"/>
</dbReference>
<keyword evidence="3" id="KW-0482">Metalloprotease</keyword>
<dbReference type="Pfam" id="PF17900">
    <property type="entry name" value="Peptidase_M1_N"/>
    <property type="match status" value="1"/>
</dbReference>
<dbReference type="GO" id="GO:0005737">
    <property type="term" value="C:cytoplasm"/>
    <property type="evidence" value="ECO:0007669"/>
    <property type="project" value="TreeGrafter"/>
</dbReference>
<sequence>MLLAVVLPLLCLSLVSPSSAIPDHHPLRGRWRELRTPSVDQPTKRVSPAEEQRYRLPTYIVPTHYDLYIESEVHTGNRSFSGQVDIHLDIRQPTRVIYVHNRDLTITWNELVQTVDGESYNETLLYTEDAEREFIIFASRTTFEAGQYVLRIAFQGLLRTEYDGFYLSSYLDETGSRKYLAATQFQAISARSAFPCFDEPAMKATFSVTIRHHPSYKATANMPSYISAG</sequence>
<dbReference type="InterPro" id="IPR042097">
    <property type="entry name" value="Aminopeptidase_N-like_N_sf"/>
</dbReference>
<keyword evidence="3" id="KW-0645">Protease</keyword>
<dbReference type="Gene3D" id="2.60.40.1730">
    <property type="entry name" value="tricorn interacting facor f3 domain"/>
    <property type="match status" value="1"/>
</dbReference>
<dbReference type="GO" id="GO:0008270">
    <property type="term" value="F:zinc ion binding"/>
    <property type="evidence" value="ECO:0007669"/>
    <property type="project" value="TreeGrafter"/>
</dbReference>
<protein>
    <submittedName>
        <fullName evidence="3">Putative protease m1 zinc metalloprotease</fullName>
    </submittedName>
</protein>
<proteinExistence type="predicted"/>
<dbReference type="PANTHER" id="PTHR11533">
    <property type="entry name" value="PROTEASE M1 ZINC METALLOPROTEASE"/>
    <property type="match status" value="1"/>
</dbReference>
<dbReference type="GO" id="GO:0006508">
    <property type="term" value="P:proteolysis"/>
    <property type="evidence" value="ECO:0007669"/>
    <property type="project" value="UniProtKB-KW"/>
</dbReference>
<dbReference type="SUPFAM" id="SSF63737">
    <property type="entry name" value="Leukotriene A4 hydrolase N-terminal domain"/>
    <property type="match status" value="1"/>
</dbReference>
<dbReference type="GO" id="GO:0042277">
    <property type="term" value="F:peptide binding"/>
    <property type="evidence" value="ECO:0007669"/>
    <property type="project" value="TreeGrafter"/>
</dbReference>
<evidence type="ECO:0000256" key="1">
    <source>
        <dbReference type="SAM" id="SignalP"/>
    </source>
</evidence>
<reference evidence="3" key="1">
    <citation type="submission" date="2018-01" db="EMBL/GenBank/DDBJ databases">
        <title>An insight into the sialome of Amazonian anophelines.</title>
        <authorList>
            <person name="Ribeiro J.M."/>
            <person name="Scarpassa V."/>
            <person name="Calvo E."/>
        </authorList>
    </citation>
    <scope>NUCLEOTIDE SEQUENCE</scope>
    <source>
        <tissue evidence="3">Salivary glands</tissue>
    </source>
</reference>
<dbReference type="InterPro" id="IPR045357">
    <property type="entry name" value="Aminopeptidase_N-like_N"/>
</dbReference>
<feature type="chain" id="PRO_5014669539" evidence="1">
    <location>
        <begin position="21"/>
        <end position="229"/>
    </location>
</feature>
<dbReference type="GO" id="GO:0016020">
    <property type="term" value="C:membrane"/>
    <property type="evidence" value="ECO:0007669"/>
    <property type="project" value="TreeGrafter"/>
</dbReference>
<dbReference type="GO" id="GO:0070006">
    <property type="term" value="F:metalloaminopeptidase activity"/>
    <property type="evidence" value="ECO:0007669"/>
    <property type="project" value="TreeGrafter"/>
</dbReference>
<organism evidence="3">
    <name type="scientific">Anopheles triannulatus</name>
    <dbReference type="NCBI Taxonomy" id="58253"/>
    <lineage>
        <taxon>Eukaryota</taxon>
        <taxon>Metazoa</taxon>
        <taxon>Ecdysozoa</taxon>
        <taxon>Arthropoda</taxon>
        <taxon>Hexapoda</taxon>
        <taxon>Insecta</taxon>
        <taxon>Pterygota</taxon>
        <taxon>Neoptera</taxon>
        <taxon>Endopterygota</taxon>
        <taxon>Diptera</taxon>
        <taxon>Nematocera</taxon>
        <taxon>Culicoidea</taxon>
        <taxon>Culicidae</taxon>
        <taxon>Anophelinae</taxon>
        <taxon>Anopheles</taxon>
    </lineage>
</organism>
<dbReference type="InterPro" id="IPR050344">
    <property type="entry name" value="Peptidase_M1_aminopeptidases"/>
</dbReference>
<name>A0A2M4B4Y0_9DIPT</name>
<dbReference type="GO" id="GO:0005615">
    <property type="term" value="C:extracellular space"/>
    <property type="evidence" value="ECO:0007669"/>
    <property type="project" value="TreeGrafter"/>
</dbReference>
<evidence type="ECO:0000259" key="2">
    <source>
        <dbReference type="Pfam" id="PF17900"/>
    </source>
</evidence>
<dbReference type="AlphaFoldDB" id="A0A2M4B4Y0"/>